<evidence type="ECO:0000313" key="2">
    <source>
        <dbReference type="EMBL" id="MFA9462397.1"/>
    </source>
</evidence>
<evidence type="ECO:0008006" key="4">
    <source>
        <dbReference type="Google" id="ProtNLM"/>
    </source>
</evidence>
<sequence length="142" mass="15218">MVSEGAGIPKPDLGFLEDRRRAWLGAARALVAEAADQGHRIHINGSVLRPAYAPYGFHERSDVDLAVEVARLPSRTYGDILEWVDAERIATGIPFHPYPLEGVPRPFDPEAPFGVNGAPSAVNGGSPGRLSPARLTTKGGHF</sequence>
<evidence type="ECO:0000256" key="1">
    <source>
        <dbReference type="SAM" id="MobiDB-lite"/>
    </source>
</evidence>
<protein>
    <recommendedName>
        <fullName evidence="4">Nucleotidyltransferase domain-containing protein</fullName>
    </recommendedName>
</protein>
<evidence type="ECO:0000313" key="3">
    <source>
        <dbReference type="Proteomes" id="UP001575181"/>
    </source>
</evidence>
<accession>A0ABV4TZQ6</accession>
<proteinExistence type="predicted"/>
<comment type="caution">
    <text evidence="2">The sequence shown here is derived from an EMBL/GenBank/DDBJ whole genome shotgun (WGS) entry which is preliminary data.</text>
</comment>
<organism evidence="2 3">
    <name type="scientific">Thiohalorhabdus methylotrophus</name>
    <dbReference type="NCBI Taxonomy" id="3242694"/>
    <lineage>
        <taxon>Bacteria</taxon>
        <taxon>Pseudomonadati</taxon>
        <taxon>Pseudomonadota</taxon>
        <taxon>Gammaproteobacteria</taxon>
        <taxon>Thiohalorhabdales</taxon>
        <taxon>Thiohalorhabdaceae</taxon>
        <taxon>Thiohalorhabdus</taxon>
    </lineage>
</organism>
<name>A0ABV4TZQ6_9GAMM</name>
<feature type="region of interest" description="Disordered" evidence="1">
    <location>
        <begin position="118"/>
        <end position="142"/>
    </location>
</feature>
<dbReference type="RefSeq" id="WP_373657185.1">
    <property type="nucleotide sequence ID" value="NZ_JBGUAW010000013.1"/>
</dbReference>
<dbReference type="Proteomes" id="UP001575181">
    <property type="component" value="Unassembled WGS sequence"/>
</dbReference>
<keyword evidence="3" id="KW-1185">Reference proteome</keyword>
<dbReference type="EMBL" id="JBGUAW010000013">
    <property type="protein sequence ID" value="MFA9462397.1"/>
    <property type="molecule type" value="Genomic_DNA"/>
</dbReference>
<reference evidence="2 3" key="1">
    <citation type="submission" date="2024-08" db="EMBL/GenBank/DDBJ databases">
        <title>Whole-genome sequencing of halo(alkali)philic microorganisms from hypersaline lakes.</title>
        <authorList>
            <person name="Sorokin D.Y."/>
            <person name="Merkel A.Y."/>
            <person name="Messina E."/>
            <person name="Yakimov M."/>
        </authorList>
    </citation>
    <scope>NUCLEOTIDE SEQUENCE [LARGE SCALE GENOMIC DNA]</scope>
    <source>
        <strain evidence="2 3">Cl-TMA</strain>
    </source>
</reference>
<gene>
    <name evidence="2" type="ORF">ACERLL_16415</name>
</gene>